<dbReference type="AlphaFoldDB" id="A0A4S3JBE9"/>
<organism evidence="2 3">
    <name type="scientific">Aspergillus tanneri</name>
    <dbReference type="NCBI Taxonomy" id="1220188"/>
    <lineage>
        <taxon>Eukaryota</taxon>
        <taxon>Fungi</taxon>
        <taxon>Dikarya</taxon>
        <taxon>Ascomycota</taxon>
        <taxon>Pezizomycotina</taxon>
        <taxon>Eurotiomycetes</taxon>
        <taxon>Eurotiomycetidae</taxon>
        <taxon>Eurotiales</taxon>
        <taxon>Aspergillaceae</taxon>
        <taxon>Aspergillus</taxon>
        <taxon>Aspergillus subgen. Circumdati</taxon>
    </lineage>
</organism>
<accession>A0A4S3JBE9</accession>
<reference evidence="2 3" key="1">
    <citation type="submission" date="2019-03" db="EMBL/GenBank/DDBJ databases">
        <title>The genome sequence of a newly discovered highly antifungal drug resistant Aspergillus species, Aspergillus tanneri NIH 1004.</title>
        <authorList>
            <person name="Mounaud S."/>
            <person name="Singh I."/>
            <person name="Joardar V."/>
            <person name="Pakala S."/>
            <person name="Pakala S."/>
            <person name="Venepally P."/>
            <person name="Hoover J."/>
            <person name="Nierman W."/>
            <person name="Chung J."/>
            <person name="Losada L."/>
        </authorList>
    </citation>
    <scope>NUCLEOTIDE SEQUENCE [LARGE SCALE GENOMIC DNA]</scope>
    <source>
        <strain evidence="2 3">NIH1004</strain>
    </source>
</reference>
<proteinExistence type="predicted"/>
<protein>
    <submittedName>
        <fullName evidence="2">Uncharacterized protein</fullName>
    </submittedName>
</protein>
<dbReference type="VEuPathDB" id="FungiDB:EYZ11_008912"/>
<dbReference type="EMBL" id="SOSA01000398">
    <property type="protein sequence ID" value="THC91628.1"/>
    <property type="molecule type" value="Genomic_DNA"/>
</dbReference>
<sequence length="92" mass="10403">MGAFPLIPCYVFRLEYGLTPSSHGSWESSATVEATRSPLSYTTAVRSSMCQKDILRRIYLQSVDSKVTPRHRSERPNLTPNQPPDHPIKLET</sequence>
<gene>
    <name evidence="2" type="ORF">EYZ11_008912</name>
</gene>
<evidence type="ECO:0000256" key="1">
    <source>
        <dbReference type="SAM" id="MobiDB-lite"/>
    </source>
</evidence>
<evidence type="ECO:0000313" key="3">
    <source>
        <dbReference type="Proteomes" id="UP000308092"/>
    </source>
</evidence>
<comment type="caution">
    <text evidence="2">The sequence shown here is derived from an EMBL/GenBank/DDBJ whole genome shotgun (WGS) entry which is preliminary data.</text>
</comment>
<dbReference type="Proteomes" id="UP000308092">
    <property type="component" value="Unassembled WGS sequence"/>
</dbReference>
<name>A0A4S3JBE9_9EURO</name>
<keyword evidence="3" id="KW-1185">Reference proteome</keyword>
<feature type="region of interest" description="Disordered" evidence="1">
    <location>
        <begin position="65"/>
        <end position="92"/>
    </location>
</feature>
<evidence type="ECO:0000313" key="2">
    <source>
        <dbReference type="EMBL" id="THC91628.1"/>
    </source>
</evidence>